<evidence type="ECO:0000313" key="6">
    <source>
        <dbReference type="Proteomes" id="UP001156498"/>
    </source>
</evidence>
<keyword evidence="3" id="KW-0472">Membrane</keyword>
<feature type="domain" description="DUF4349" evidence="4">
    <location>
        <begin position="88"/>
        <end position="295"/>
    </location>
</feature>
<organism evidence="5 6">
    <name type="scientific">Streptomonospora nanhaiensis</name>
    <dbReference type="NCBI Taxonomy" id="1323731"/>
    <lineage>
        <taxon>Bacteria</taxon>
        <taxon>Bacillati</taxon>
        <taxon>Actinomycetota</taxon>
        <taxon>Actinomycetes</taxon>
        <taxon>Streptosporangiales</taxon>
        <taxon>Nocardiopsidaceae</taxon>
        <taxon>Streptomonospora</taxon>
    </lineage>
</organism>
<feature type="coiled-coil region" evidence="1">
    <location>
        <begin position="160"/>
        <end position="187"/>
    </location>
</feature>
<evidence type="ECO:0000256" key="1">
    <source>
        <dbReference type="SAM" id="Coils"/>
    </source>
</evidence>
<dbReference type="RefSeq" id="WP_267949183.1">
    <property type="nucleotide sequence ID" value="NZ_CP113264.1"/>
</dbReference>
<keyword evidence="3" id="KW-1133">Transmembrane helix</keyword>
<dbReference type="Pfam" id="PF14257">
    <property type="entry name" value="DUF4349"/>
    <property type="match status" value="1"/>
</dbReference>
<evidence type="ECO:0000256" key="3">
    <source>
        <dbReference type="SAM" id="Phobius"/>
    </source>
</evidence>
<name>A0ABY6YT74_9ACTN</name>
<feature type="compositionally biased region" description="Low complexity" evidence="2">
    <location>
        <begin position="323"/>
        <end position="351"/>
    </location>
</feature>
<dbReference type="EMBL" id="CP113264">
    <property type="protein sequence ID" value="WAE75412.1"/>
    <property type="molecule type" value="Genomic_DNA"/>
</dbReference>
<keyword evidence="6" id="KW-1185">Reference proteome</keyword>
<feature type="region of interest" description="Disordered" evidence="2">
    <location>
        <begin position="33"/>
        <end position="86"/>
    </location>
</feature>
<keyword evidence="1" id="KW-0175">Coiled coil</keyword>
<feature type="compositionally biased region" description="Gly residues" evidence="2">
    <location>
        <begin position="358"/>
        <end position="368"/>
    </location>
</feature>
<gene>
    <name evidence="5" type="ORF">OUQ99_10200</name>
</gene>
<accession>A0ABY6YT74</accession>
<feature type="transmembrane region" description="Helical" evidence="3">
    <location>
        <begin position="268"/>
        <end position="301"/>
    </location>
</feature>
<keyword evidence="3" id="KW-0812">Transmembrane</keyword>
<sequence>MATSAVPPARRVAGAAFSVGLAALLLTACGAGGLSSSGSSDSFAGGGSEGGPAAAGERAVGADDGGGGVEQEDAPSSSVGADVEVGERDLVHTADLTVRVDDVSEASELAKELTIGAGGYIASESLSTPAGGTPEGNLTLRVPNDGYEGALEALGELGDRSNLERSVEDVTEEVADVESRIASSEASLETLRGYLEEARDVDDLLRVESEIQTRQSELEAFQARLETLTNQTAYSTVHLRLTPPETYLEEPSEEGIGFLGGLERGWRALVALGGGVAVVAGWLLPFLVAAAVLGAGPLWWYRSRRRGAAPGRKASGGRRGTEAARSGAAAPRKPGGGSAAAAASPAPSGTADGEDPGEGTGAKDGSGG</sequence>
<evidence type="ECO:0000259" key="4">
    <source>
        <dbReference type="Pfam" id="PF14257"/>
    </source>
</evidence>
<evidence type="ECO:0000256" key="2">
    <source>
        <dbReference type="SAM" id="MobiDB-lite"/>
    </source>
</evidence>
<reference evidence="5 6" key="1">
    <citation type="journal article" date="2013" name="Int. J. Syst. Evol. Microbiol.">
        <title>Description of Streptomonospora sediminis sp. nov. and Streptomonospora nanhaiensis sp. nov., and reclassification of Nocardiopsis arabia Hozzein &amp; Goodfellow 2008 as Streptomonospora arabica comb. nov. and emended description of the genus Streptomonospora.</title>
        <authorList>
            <person name="Zhang D.F."/>
            <person name="Pan H.Q."/>
            <person name="He J."/>
            <person name="Zhang X.M."/>
            <person name="Zhang Y.G."/>
            <person name="Klenk H.P."/>
            <person name="Hu J.C."/>
            <person name="Li W.J."/>
        </authorList>
    </citation>
    <scope>NUCLEOTIDE SEQUENCE [LARGE SCALE GENOMIC DNA]</scope>
    <source>
        <strain evidence="5 6">12A09</strain>
    </source>
</reference>
<dbReference type="InterPro" id="IPR025645">
    <property type="entry name" value="DUF4349"/>
</dbReference>
<proteinExistence type="predicted"/>
<dbReference type="Proteomes" id="UP001156498">
    <property type="component" value="Chromosome"/>
</dbReference>
<feature type="region of interest" description="Disordered" evidence="2">
    <location>
        <begin position="308"/>
        <end position="368"/>
    </location>
</feature>
<protein>
    <submittedName>
        <fullName evidence="5">DUF4349 domain-containing protein</fullName>
    </submittedName>
</protein>
<evidence type="ECO:0000313" key="5">
    <source>
        <dbReference type="EMBL" id="WAE75412.1"/>
    </source>
</evidence>